<evidence type="ECO:0000313" key="2">
    <source>
        <dbReference type="Proteomes" id="UP000631114"/>
    </source>
</evidence>
<evidence type="ECO:0000313" key="1">
    <source>
        <dbReference type="EMBL" id="KAF9600695.1"/>
    </source>
</evidence>
<comment type="caution">
    <text evidence="1">The sequence shown here is derived from an EMBL/GenBank/DDBJ whole genome shotgun (WGS) entry which is preliminary data.</text>
</comment>
<accession>A0A835HHE5</accession>
<reference evidence="1 2" key="1">
    <citation type="submission" date="2020-10" db="EMBL/GenBank/DDBJ databases">
        <title>The Coptis chinensis genome and diversification of protoberbering-type alkaloids.</title>
        <authorList>
            <person name="Wang B."/>
            <person name="Shu S."/>
            <person name="Song C."/>
            <person name="Liu Y."/>
        </authorList>
    </citation>
    <scope>NUCLEOTIDE SEQUENCE [LARGE SCALE GENOMIC DNA]</scope>
    <source>
        <strain evidence="1">HL-2020</strain>
        <tissue evidence="1">Leaf</tissue>
    </source>
</reference>
<sequence>MFCKDCSCKFRNFFCCPKDKWSVESHVQYNYECITVFGFFEYLIKKIKQKRCCIHRGRSNVYANSETQKAVMRMRNILDDVRVRSYAIKMFWINNEMDNLVEYYEKNFEGLTFLNCMENLVEVLTKYINLDESDEEVVCPRLKMKSIQELYDEGTSSGWNVDAKKKEFSNKSC</sequence>
<dbReference type="EMBL" id="JADFTS010000006">
    <property type="protein sequence ID" value="KAF9600695.1"/>
    <property type="molecule type" value="Genomic_DNA"/>
</dbReference>
<protein>
    <submittedName>
        <fullName evidence="1">Uncharacterized protein</fullName>
    </submittedName>
</protein>
<keyword evidence="2" id="KW-1185">Reference proteome</keyword>
<name>A0A835HHE5_9MAGN</name>
<organism evidence="1 2">
    <name type="scientific">Coptis chinensis</name>
    <dbReference type="NCBI Taxonomy" id="261450"/>
    <lineage>
        <taxon>Eukaryota</taxon>
        <taxon>Viridiplantae</taxon>
        <taxon>Streptophyta</taxon>
        <taxon>Embryophyta</taxon>
        <taxon>Tracheophyta</taxon>
        <taxon>Spermatophyta</taxon>
        <taxon>Magnoliopsida</taxon>
        <taxon>Ranunculales</taxon>
        <taxon>Ranunculaceae</taxon>
        <taxon>Coptidoideae</taxon>
        <taxon>Coptis</taxon>
    </lineage>
</organism>
<dbReference type="AlphaFoldDB" id="A0A835HHE5"/>
<proteinExistence type="predicted"/>
<dbReference type="Proteomes" id="UP000631114">
    <property type="component" value="Unassembled WGS sequence"/>
</dbReference>
<gene>
    <name evidence="1" type="ORF">IFM89_011366</name>
</gene>